<dbReference type="AlphaFoldDB" id="A0A0C5BTK1"/>
<accession>A0A0C5BTK1</accession>
<dbReference type="RefSeq" id="WP_148703771.1">
    <property type="nucleotide sequence ID" value="NZ_CP010868.1"/>
</dbReference>
<dbReference type="STRING" id="1582439.NPIRD3C_1828"/>
<dbReference type="PATRIC" id="fig|1582439.9.peg.1884"/>
<evidence type="ECO:0000313" key="2">
    <source>
        <dbReference type="Proteomes" id="UP000032027"/>
    </source>
</evidence>
<reference evidence="2" key="1">
    <citation type="submission" date="2015-02" db="EMBL/GenBank/DDBJ databases">
        <title>Characterization of two novel Thaumarchaeota isolated from the Northern Adriatic Sea.</title>
        <authorList>
            <person name="Bayer B."/>
            <person name="Vojvoda J."/>
            <person name="Offre P."/>
            <person name="Srivastava A."/>
            <person name="Elisabeth N."/>
            <person name="Garcia J.A.L."/>
            <person name="Schleper C."/>
            <person name="Herndl G.J."/>
        </authorList>
    </citation>
    <scope>NUCLEOTIDE SEQUENCE [LARGE SCALE GENOMIC DNA]</scope>
    <source>
        <strain evidence="2">D3C</strain>
    </source>
</reference>
<reference evidence="1 2" key="3">
    <citation type="journal article" date="2019" name="Int. J. Syst. Evol. Microbiol.">
        <title>Nitrosopumilus adriaticus sp. nov. and Nitrosopumilus piranensis sp. nov., two ammonia-oxidizing archaea from the Adriatic Sea and members of the class Nitrososphaeria.</title>
        <authorList>
            <person name="Bayer B."/>
            <person name="Vojvoda J."/>
            <person name="Reinthaler T."/>
            <person name="Reyes C."/>
            <person name="Pinto M."/>
            <person name="Herndl G.J."/>
        </authorList>
    </citation>
    <scope>NUCLEOTIDE SEQUENCE [LARGE SCALE GENOMIC DNA]</scope>
    <source>
        <strain evidence="1 2">D3C</strain>
    </source>
</reference>
<dbReference type="EMBL" id="CP010868">
    <property type="protein sequence ID" value="AJM93038.1"/>
    <property type="molecule type" value="Genomic_DNA"/>
</dbReference>
<dbReference type="KEGG" id="nid:NPIRD3C_1828"/>
<protein>
    <submittedName>
        <fullName evidence="1">Uncharacterized protein</fullName>
    </submittedName>
</protein>
<name>A0A0C5BTK1_9ARCH</name>
<reference evidence="1 2" key="2">
    <citation type="journal article" date="2016" name="ISME J.">
        <title>Physiological and genomic characterization of two novel marine thaumarchaeal strains indicates niche differentiation.</title>
        <authorList>
            <person name="Bayer B."/>
            <person name="Vojvoda J."/>
            <person name="Offre P."/>
            <person name="Alves R.J."/>
            <person name="Elisabeth N.H."/>
            <person name="Garcia J.A."/>
            <person name="Volland J.M."/>
            <person name="Srivastava A."/>
            <person name="Schleper C."/>
            <person name="Herndl G.J."/>
        </authorList>
    </citation>
    <scope>NUCLEOTIDE SEQUENCE [LARGE SCALE GENOMIC DNA]</scope>
    <source>
        <strain evidence="1 2">D3C</strain>
    </source>
</reference>
<gene>
    <name evidence="1" type="ORF">NPIRD3C_1828</name>
</gene>
<dbReference type="HOGENOM" id="CLU_2597531_0_0_2"/>
<keyword evidence="2" id="KW-1185">Reference proteome</keyword>
<organism evidence="1 2">
    <name type="scientific">Nitrosopumilus piranensis</name>
    <dbReference type="NCBI Taxonomy" id="1582439"/>
    <lineage>
        <taxon>Archaea</taxon>
        <taxon>Nitrososphaerota</taxon>
        <taxon>Nitrososphaeria</taxon>
        <taxon>Nitrosopumilales</taxon>
        <taxon>Nitrosopumilaceae</taxon>
        <taxon>Nitrosopumilus</taxon>
    </lineage>
</organism>
<sequence length="79" mass="9258">MVDERELHSVSIKDARKSPHSVEVFFEVVVEYGIPYVLSKVTDIPANHVLRKIITSWKKWRKKNPQKTMDMFIDGESIE</sequence>
<evidence type="ECO:0000313" key="1">
    <source>
        <dbReference type="EMBL" id="AJM93038.1"/>
    </source>
</evidence>
<dbReference type="GeneID" id="41600923"/>
<proteinExistence type="predicted"/>
<dbReference type="Proteomes" id="UP000032027">
    <property type="component" value="Chromosome"/>
</dbReference>